<dbReference type="HOGENOM" id="CLU_046113_1_3_4"/>
<evidence type="ECO:0000256" key="5">
    <source>
        <dbReference type="ARBA" id="ARBA00022989"/>
    </source>
</evidence>
<comment type="subcellular location">
    <subcellularLocation>
        <location evidence="1 7">Cell membrane</location>
        <topology evidence="1 7">Multi-pass membrane protein</topology>
    </subcellularLocation>
</comment>
<evidence type="ECO:0000256" key="7">
    <source>
        <dbReference type="RuleBase" id="RU363032"/>
    </source>
</evidence>
<evidence type="ECO:0000256" key="3">
    <source>
        <dbReference type="ARBA" id="ARBA00022475"/>
    </source>
</evidence>
<dbReference type="GO" id="GO:0055085">
    <property type="term" value="P:transmembrane transport"/>
    <property type="evidence" value="ECO:0007669"/>
    <property type="project" value="InterPro"/>
</dbReference>
<gene>
    <name evidence="10" type="ordered locus">Reut_B5801</name>
</gene>
<feature type="transmembrane region" description="Helical" evidence="7">
    <location>
        <begin position="126"/>
        <end position="148"/>
    </location>
</feature>
<evidence type="ECO:0000256" key="8">
    <source>
        <dbReference type="SAM" id="MobiDB-lite"/>
    </source>
</evidence>
<feature type="region of interest" description="Disordered" evidence="8">
    <location>
        <begin position="1"/>
        <end position="24"/>
    </location>
</feature>
<protein>
    <submittedName>
        <fullName evidence="10">Binding-protein-dependent transport systems inner membrane component</fullName>
    </submittedName>
</protein>
<accession>Q46NZ0</accession>
<keyword evidence="2 7" id="KW-0813">Transport</keyword>
<keyword evidence="5 7" id="KW-1133">Transmembrane helix</keyword>
<dbReference type="InterPro" id="IPR035906">
    <property type="entry name" value="MetI-like_sf"/>
</dbReference>
<evidence type="ECO:0000256" key="2">
    <source>
        <dbReference type="ARBA" id="ARBA00022448"/>
    </source>
</evidence>
<dbReference type="InterPro" id="IPR000515">
    <property type="entry name" value="MetI-like"/>
</dbReference>
<feature type="transmembrane region" description="Helical" evidence="7">
    <location>
        <begin position="154"/>
        <end position="170"/>
    </location>
</feature>
<feature type="domain" description="ABC transmembrane type-1" evidence="9">
    <location>
        <begin position="88"/>
        <end position="272"/>
    </location>
</feature>
<dbReference type="EMBL" id="CP000091">
    <property type="protein sequence ID" value="AAZ65144.1"/>
    <property type="molecule type" value="Genomic_DNA"/>
</dbReference>
<feature type="transmembrane region" description="Helical" evidence="7">
    <location>
        <begin position="251"/>
        <end position="271"/>
    </location>
</feature>
<reference evidence="10" key="1">
    <citation type="submission" date="2005-08" db="EMBL/GenBank/DDBJ databases">
        <title>Complete sequence of chromosome 2 of Ralstonia eutropha JMP134.</title>
        <authorList>
            <person name="Copeland A."/>
            <person name="Lucas S."/>
            <person name="Lapidus A."/>
            <person name="Barry K."/>
            <person name="Detter J.C."/>
            <person name="Glavina T."/>
            <person name="Hammon N."/>
            <person name="Israni S."/>
            <person name="Pitluck S."/>
            <person name="Goltsman E."/>
            <person name="Martinez M."/>
            <person name="Schmutz J."/>
            <person name="Larimer F."/>
            <person name="Land M."/>
            <person name="Lykidis A."/>
            <person name="Richardson P."/>
        </authorList>
    </citation>
    <scope>NUCLEOTIDE SEQUENCE [LARGE SCALE GENOMIC DNA]</scope>
    <source>
        <strain evidence="10">JMP134</strain>
    </source>
</reference>
<feature type="transmembrane region" description="Helical" evidence="7">
    <location>
        <begin position="95"/>
        <end position="114"/>
    </location>
</feature>
<dbReference type="KEGG" id="reu:Reut_B5801"/>
<dbReference type="AlphaFoldDB" id="Q46NZ0"/>
<evidence type="ECO:0000313" key="10">
    <source>
        <dbReference type="EMBL" id="AAZ65144.1"/>
    </source>
</evidence>
<evidence type="ECO:0000259" key="9">
    <source>
        <dbReference type="PROSITE" id="PS50928"/>
    </source>
</evidence>
<dbReference type="PANTHER" id="PTHR30151">
    <property type="entry name" value="ALKANE SULFONATE ABC TRANSPORTER-RELATED, MEMBRANE SUBUNIT"/>
    <property type="match status" value="1"/>
</dbReference>
<organism evidence="10">
    <name type="scientific">Cupriavidus pinatubonensis (strain JMP 134 / LMG 1197)</name>
    <name type="common">Cupriavidus necator (strain JMP 134)</name>
    <dbReference type="NCBI Taxonomy" id="264198"/>
    <lineage>
        <taxon>Bacteria</taxon>
        <taxon>Pseudomonadati</taxon>
        <taxon>Pseudomonadota</taxon>
        <taxon>Betaproteobacteria</taxon>
        <taxon>Burkholderiales</taxon>
        <taxon>Burkholderiaceae</taxon>
        <taxon>Cupriavidus</taxon>
    </lineage>
</organism>
<dbReference type="PROSITE" id="PS50928">
    <property type="entry name" value="ABC_TM1"/>
    <property type="match status" value="1"/>
</dbReference>
<keyword evidence="3" id="KW-1003">Cell membrane</keyword>
<evidence type="ECO:0000256" key="4">
    <source>
        <dbReference type="ARBA" id="ARBA00022692"/>
    </source>
</evidence>
<evidence type="ECO:0000256" key="6">
    <source>
        <dbReference type="ARBA" id="ARBA00023136"/>
    </source>
</evidence>
<dbReference type="GO" id="GO:0010438">
    <property type="term" value="P:cellular response to sulfur starvation"/>
    <property type="evidence" value="ECO:0007669"/>
    <property type="project" value="TreeGrafter"/>
</dbReference>
<dbReference type="Gene3D" id="1.10.3720.10">
    <property type="entry name" value="MetI-like"/>
    <property type="match status" value="1"/>
</dbReference>
<name>Q46NZ0_CUPPJ</name>
<proteinExistence type="inferred from homology"/>
<dbReference type="eggNOG" id="COG0600">
    <property type="taxonomic scope" value="Bacteria"/>
</dbReference>
<keyword evidence="6 7" id="KW-0472">Membrane</keyword>
<feature type="transmembrane region" description="Helical" evidence="7">
    <location>
        <begin position="215"/>
        <end position="239"/>
    </location>
</feature>
<dbReference type="GO" id="GO:0005886">
    <property type="term" value="C:plasma membrane"/>
    <property type="evidence" value="ECO:0007669"/>
    <property type="project" value="UniProtKB-SubCell"/>
</dbReference>
<comment type="similarity">
    <text evidence="7">Belongs to the binding-protein-dependent transport system permease family.</text>
</comment>
<dbReference type="STRING" id="264198.Reut_B5801"/>
<dbReference type="PANTHER" id="PTHR30151:SF25">
    <property type="entry name" value="TAURINE TRANSPORT SYSTEM PERMEASE PROTEIN TAUC"/>
    <property type="match status" value="1"/>
</dbReference>
<evidence type="ECO:0000256" key="1">
    <source>
        <dbReference type="ARBA" id="ARBA00004651"/>
    </source>
</evidence>
<keyword evidence="4 7" id="KW-0812">Transmembrane</keyword>
<dbReference type="CDD" id="cd06261">
    <property type="entry name" value="TM_PBP2"/>
    <property type="match status" value="1"/>
</dbReference>
<dbReference type="SUPFAM" id="SSF161098">
    <property type="entry name" value="MetI-like"/>
    <property type="match status" value="1"/>
</dbReference>
<dbReference type="OrthoDB" id="8859188at2"/>
<sequence>MKAQRNMADAMQSGDPATAHQPPPWRRLRALMPGRYAQLSIASPLLLLAIWEGACRAGWVNTGFFPPPSAVLEELTHLIATGEIFVHVGISLTRILAGFLLGAVPGVLIGLAMGLSPVVRALVQPLVNATFPIPKVAILPLFILMFGMGELSKYAIIAVTVVYLVLINTYEGVRDISPLHLDVGHNFGASRLMMFRDIAFPGALPQILAGLRISLGVALLVIVAAEFVGAKSGIGFLIWNSWQVFEVERMYVGLAASAMLGFLFSLGFDMLERALLPWRVVARGHRRGRP</sequence>
<dbReference type="Pfam" id="PF00528">
    <property type="entry name" value="BPD_transp_1"/>
    <property type="match status" value="1"/>
</dbReference>